<keyword evidence="3" id="KW-1185">Reference proteome</keyword>
<comment type="caution">
    <text evidence="2">The sequence shown here is derived from an EMBL/GenBank/DDBJ whole genome shotgun (WGS) entry which is preliminary data.</text>
</comment>
<dbReference type="CDD" id="cd02966">
    <property type="entry name" value="TlpA_like_family"/>
    <property type="match status" value="1"/>
</dbReference>
<protein>
    <submittedName>
        <fullName evidence="2">Redoxin domain-containing protein</fullName>
    </submittedName>
</protein>
<dbReference type="PANTHER" id="PTHR42852">
    <property type="entry name" value="THIOL:DISULFIDE INTERCHANGE PROTEIN DSBE"/>
    <property type="match status" value="1"/>
</dbReference>
<dbReference type="InterPro" id="IPR013766">
    <property type="entry name" value="Thioredoxin_domain"/>
</dbReference>
<sequence length="444" mass="49484">MPILFLLFILLLQLLPGFLIQMARAQSVPATGQSLAVGQPVPDVHLEELINYSAPTARLSDFKGKLLILDFWATWCGTCKAAMPKLDAIQREFEGQVQVLLVNSGSNKDTEEKVKAYFERWRHPDGRCYALPSVVNDTILGNLFPHRLIPHVAWIGPDGTLLATTGTDQVTPENVRQMLARERPALPQKKDIDVSRPLFTMEELPAGNMLRYSILLKGKVSGLPSGNRIRQQGDTVNGAALTNTPLLTMYRIVQRALYPELGAKGLRVEVSDSAALYPELSPLSDTDWKARHFYSYDLVVPSHQADSLFHYMLGDLNTFSGYYATLEQRRMDCLVLVRKGKALPASQGGAPTNQLFREKQPFLRNMPLSALVSRLNNHSGITLQVVDGTGYNGLVDIELSEGVGDLPALRRELQRQGLDLRQARRRVPVFVIREKPGVPQQAKR</sequence>
<proteinExistence type="predicted"/>
<dbReference type="InterPro" id="IPR000866">
    <property type="entry name" value="AhpC/TSA"/>
</dbReference>
<dbReference type="EMBL" id="JACXAJ010000011">
    <property type="protein sequence ID" value="MBD1398807.1"/>
    <property type="molecule type" value="Genomic_DNA"/>
</dbReference>
<accession>A0ABR7XKI7</accession>
<evidence type="ECO:0000259" key="1">
    <source>
        <dbReference type="PROSITE" id="PS51352"/>
    </source>
</evidence>
<evidence type="ECO:0000313" key="3">
    <source>
        <dbReference type="Proteomes" id="UP000625551"/>
    </source>
</evidence>
<dbReference type="Gene3D" id="3.40.30.10">
    <property type="entry name" value="Glutaredoxin"/>
    <property type="match status" value="1"/>
</dbReference>
<dbReference type="InterPro" id="IPR036249">
    <property type="entry name" value="Thioredoxin-like_sf"/>
</dbReference>
<dbReference type="PANTHER" id="PTHR42852:SF17">
    <property type="entry name" value="THIOREDOXIN-LIKE PROTEIN HI_1115"/>
    <property type="match status" value="1"/>
</dbReference>
<feature type="domain" description="Thioredoxin" evidence="1">
    <location>
        <begin position="35"/>
        <end position="184"/>
    </location>
</feature>
<gene>
    <name evidence="2" type="ORF">H9Q13_16665</name>
</gene>
<dbReference type="Pfam" id="PF00578">
    <property type="entry name" value="AhpC-TSA"/>
    <property type="match status" value="1"/>
</dbReference>
<dbReference type="InterPro" id="IPR050553">
    <property type="entry name" value="Thioredoxin_ResA/DsbE_sf"/>
</dbReference>
<dbReference type="PROSITE" id="PS51352">
    <property type="entry name" value="THIOREDOXIN_2"/>
    <property type="match status" value="1"/>
</dbReference>
<reference evidence="2 3" key="1">
    <citation type="submission" date="2020-09" db="EMBL/GenBank/DDBJ databases">
        <title>Genome sequencing and assembly of Pontibacter sp.</title>
        <authorList>
            <person name="Chhetri G."/>
        </authorList>
    </citation>
    <scope>NUCLEOTIDE SEQUENCE [LARGE SCALE GENOMIC DNA]</scope>
    <source>
        <strain evidence="2 3">JH31</strain>
    </source>
</reference>
<evidence type="ECO:0000313" key="2">
    <source>
        <dbReference type="EMBL" id="MBD1398807.1"/>
    </source>
</evidence>
<organism evidence="2 3">
    <name type="scientific">Pontibacter aquaedesilientis</name>
    <dbReference type="NCBI Taxonomy" id="2766980"/>
    <lineage>
        <taxon>Bacteria</taxon>
        <taxon>Pseudomonadati</taxon>
        <taxon>Bacteroidota</taxon>
        <taxon>Cytophagia</taxon>
        <taxon>Cytophagales</taxon>
        <taxon>Hymenobacteraceae</taxon>
        <taxon>Pontibacter</taxon>
    </lineage>
</organism>
<dbReference type="Proteomes" id="UP000625551">
    <property type="component" value="Unassembled WGS sequence"/>
</dbReference>
<name>A0ABR7XKI7_9BACT</name>
<dbReference type="SUPFAM" id="SSF52833">
    <property type="entry name" value="Thioredoxin-like"/>
    <property type="match status" value="1"/>
</dbReference>